<dbReference type="GeneID" id="54999085"/>
<dbReference type="KEGG" id="vg:54999085"/>
<sequence>MVMSTQISRDAAALLAGATLHDSIQVMNVGEPVTVGPQVTRSLTPVGDPIPGLVQTTVLANAVEGISENIFSVKVAQGTTLLPGQAVKVVSCVLEPALVGKVLLLDKVSENGAALIRKAVASDTTIVNQEGKEALA</sequence>
<dbReference type="Proteomes" id="UP000261846">
    <property type="component" value="Segment"/>
</dbReference>
<protein>
    <submittedName>
        <fullName evidence="1">Uncharacterized protein</fullName>
    </submittedName>
</protein>
<organism evidence="1 2">
    <name type="scientific">Microbacterium phage Neferthena</name>
    <dbReference type="NCBI Taxonomy" id="2301539"/>
    <lineage>
        <taxon>Viruses</taxon>
        <taxon>Duplodnaviria</taxon>
        <taxon>Heunggongvirae</taxon>
        <taxon>Uroviricota</taxon>
        <taxon>Caudoviricetes</taxon>
        <taxon>Neferthenavirus</taxon>
        <taxon>Neferthenavirus neferthena</taxon>
    </lineage>
</organism>
<proteinExistence type="predicted"/>
<dbReference type="EMBL" id="MH697589">
    <property type="protein sequence ID" value="AXQ52875.1"/>
    <property type="molecule type" value="Genomic_DNA"/>
</dbReference>
<accession>A0A385D3J0</accession>
<evidence type="ECO:0000313" key="2">
    <source>
        <dbReference type="Proteomes" id="UP000261846"/>
    </source>
</evidence>
<gene>
    <name evidence="1" type="primary">11</name>
    <name evidence="1" type="ORF">SEA_NEFERTHENA_11</name>
</gene>
<dbReference type="RefSeq" id="YP_009808187.1">
    <property type="nucleotide sequence ID" value="NC_048038.1"/>
</dbReference>
<keyword evidence="2" id="KW-1185">Reference proteome</keyword>
<evidence type="ECO:0000313" key="1">
    <source>
        <dbReference type="EMBL" id="AXQ52875.1"/>
    </source>
</evidence>
<name>A0A385D3J0_9CAUD</name>
<reference evidence="1 2" key="1">
    <citation type="submission" date="2018-07" db="EMBL/GenBank/DDBJ databases">
        <authorList>
            <person name="Bray K.S."/>
            <person name="Carr Z.A."/>
            <person name="Cox A."/>
            <person name="Croney S.M."/>
            <person name="Francisco T.J."/>
            <person name="Gragg K.N."/>
            <person name="Gress-Byrd C.M."/>
            <person name="Holcomb E.R."/>
            <person name="Justice T.A."/>
            <person name="Latham E.D."/>
            <person name="Lovell F.C."/>
            <person name="Miller H.N."/>
            <person name="Quesada C."/>
            <person name="Radey J."/>
            <person name="Robinson P.M."/>
            <person name="Scott K.N."/>
            <person name="Smith C.E."/>
            <person name="Stamey B.D."/>
            <person name="Stanley G.P."/>
            <person name="Suchonic E.A."/>
            <person name="Taylor K.N."/>
            <person name="Weindel N.A."/>
            <person name="Wiseman B.T."/>
            <person name="Eckardt M.A."/>
            <person name="Gainey M.D."/>
            <person name="Wallen J.R."/>
            <person name="Garlena R.A."/>
            <person name="Russell D.A."/>
            <person name="Pope W.H."/>
            <person name="Jacobs-Sera D."/>
            <person name="Hatfull G.F."/>
        </authorList>
    </citation>
    <scope>NUCLEOTIDE SEQUENCE [LARGE SCALE GENOMIC DNA]</scope>
</reference>